<gene>
    <name evidence="1" type="ORF">GA0061080_10229</name>
</gene>
<proteinExistence type="predicted"/>
<dbReference type="STRING" id="1798183.GA0061080_10229"/>
<dbReference type="EMBL" id="FMBA01000022">
    <property type="protein sequence ID" value="SCC07454.1"/>
    <property type="molecule type" value="Genomic_DNA"/>
</dbReference>
<keyword evidence="2" id="KW-1185">Reference proteome</keyword>
<organism evidence="1 2">
    <name type="scientific">Gilliamella intestini</name>
    <dbReference type="NCBI Taxonomy" id="1798183"/>
    <lineage>
        <taxon>Bacteria</taxon>
        <taxon>Pseudomonadati</taxon>
        <taxon>Pseudomonadota</taxon>
        <taxon>Gammaproteobacteria</taxon>
        <taxon>Orbales</taxon>
        <taxon>Orbaceae</taxon>
        <taxon>Gilliamella</taxon>
    </lineage>
</organism>
<accession>A0A1C4BL41</accession>
<dbReference type="AlphaFoldDB" id="A0A1C4BL41"/>
<reference evidence="2" key="1">
    <citation type="submission" date="2016-08" db="EMBL/GenBank/DDBJ databases">
        <authorList>
            <person name="Varghese N."/>
            <person name="Submissions Spin"/>
        </authorList>
    </citation>
    <scope>NUCLEOTIDE SEQUENCE [LARGE SCALE GENOMIC DNA]</scope>
    <source>
        <strain evidence="2">R-53144</strain>
    </source>
</reference>
<dbReference type="Proteomes" id="UP000199698">
    <property type="component" value="Unassembled WGS sequence"/>
</dbReference>
<evidence type="ECO:0000313" key="1">
    <source>
        <dbReference type="EMBL" id="SCC07454.1"/>
    </source>
</evidence>
<evidence type="ECO:0000313" key="2">
    <source>
        <dbReference type="Proteomes" id="UP000199698"/>
    </source>
</evidence>
<sequence>MGHASYIEKEHWWNKNDCSDGGDIHLRKYLLKKIKKVNCYDQSGAIQSLCGALGIKTDWIYIKPVGYINTTNLVGIGKCNNLK</sequence>
<name>A0A1C4BL41_9GAMM</name>
<protein>
    <submittedName>
        <fullName evidence="1">Uncharacterized protein</fullName>
    </submittedName>
</protein>